<feature type="domain" description="NACHT-NTPase and P-loop NTPases N-terminal" evidence="3">
    <location>
        <begin position="9"/>
        <end position="131"/>
    </location>
</feature>
<dbReference type="InterPro" id="IPR053137">
    <property type="entry name" value="NLR-like"/>
</dbReference>
<dbReference type="PROSITE" id="PS50005">
    <property type="entry name" value="TPR"/>
    <property type="match status" value="1"/>
</dbReference>
<dbReference type="InterPro" id="IPR031352">
    <property type="entry name" value="SesA"/>
</dbReference>
<accession>A0A9W9PZK3</accession>
<dbReference type="Gene3D" id="3.40.50.300">
    <property type="entry name" value="P-loop containing nucleotide triphosphate hydrolases"/>
    <property type="match status" value="1"/>
</dbReference>
<evidence type="ECO:0000313" key="5">
    <source>
        <dbReference type="Proteomes" id="UP001147746"/>
    </source>
</evidence>
<feature type="repeat" description="TPR" evidence="1">
    <location>
        <begin position="840"/>
        <end position="873"/>
    </location>
</feature>
<dbReference type="Pfam" id="PF17107">
    <property type="entry name" value="SesA"/>
    <property type="match status" value="1"/>
</dbReference>
<comment type="caution">
    <text evidence="4">The sequence shown here is derived from an EMBL/GenBank/DDBJ whole genome shotgun (WGS) entry which is preliminary data.</text>
</comment>
<gene>
    <name evidence="4" type="ORF">N7476_005929</name>
</gene>
<evidence type="ECO:0000259" key="3">
    <source>
        <dbReference type="Pfam" id="PF17107"/>
    </source>
</evidence>
<dbReference type="InterPro" id="IPR011990">
    <property type="entry name" value="TPR-like_helical_dom_sf"/>
</dbReference>
<dbReference type="SMART" id="SM00028">
    <property type="entry name" value="TPR"/>
    <property type="match status" value="4"/>
</dbReference>
<dbReference type="Pfam" id="PF13374">
    <property type="entry name" value="TPR_10"/>
    <property type="match status" value="2"/>
</dbReference>
<proteinExistence type="predicted"/>
<dbReference type="Pfam" id="PF13424">
    <property type="entry name" value="TPR_12"/>
    <property type="match status" value="2"/>
</dbReference>
<dbReference type="AlphaFoldDB" id="A0A9W9PZK3"/>
<evidence type="ECO:0008006" key="6">
    <source>
        <dbReference type="Google" id="ProtNLM"/>
    </source>
</evidence>
<dbReference type="InterPro" id="IPR002182">
    <property type="entry name" value="NB-ARC"/>
</dbReference>
<dbReference type="Pfam" id="PF00931">
    <property type="entry name" value="NB-ARC"/>
    <property type="match status" value="1"/>
</dbReference>
<dbReference type="EMBL" id="JAPZBO010000005">
    <property type="protein sequence ID" value="KAJ5315622.1"/>
    <property type="molecule type" value="Genomic_DNA"/>
</dbReference>
<feature type="domain" description="NB-ARC" evidence="2">
    <location>
        <begin position="260"/>
        <end position="382"/>
    </location>
</feature>
<dbReference type="GO" id="GO:0043531">
    <property type="term" value="F:ADP binding"/>
    <property type="evidence" value="ECO:0007669"/>
    <property type="project" value="InterPro"/>
</dbReference>
<dbReference type="SUPFAM" id="SSF48452">
    <property type="entry name" value="TPR-like"/>
    <property type="match status" value="2"/>
</dbReference>
<sequence length="923" mass="103723">MAEAIGIMSGIITLIETSIKLYDSAQKDINISKTFVAVRRRLPIILDTLATCKENLGPREESIPEDVCEALEATLYACRSKARNLEEIFEKTVPGESDTREQRYSKIIRRLGKGNKVEELMLGLAEDVQLLINHDAVKSANQEQNVRLEDTINEMRSVISGTDNESFTVSFSSGGGAQTNYVQRGSGNQYVSSGGQQYNAETQNFVEVKHREDFDFRGPVGVCLGQVPCIGSDLFVGRGSELNEITKGLHPVHKLQKQRRLILGGIGGIGKTQLAIAYAYAESESGLYSSVFWLNAVSEAALNDSFRSIASLIFKVQDPRLLEGKEIIGRVHQWLSDSTNTRWLLIFDNYDDPSKFDLDAYCPLASHGSILITTRSPDGVAGRALHIKPIRDISDGLAILQTRSKRGNIQSSPHAKRLAERLAGFPLALATAGTYLQRTTLSVERYMQEYEKCWNIDPRRPTNLQEYRERTLYTTWDLSYARLEADDPEAAQLLRLLAYFSNQSLWYELFQDGLTKDSPKWLRELVAHEVSFQGVMGKLTEYCFIEIHFESGTWSMHNCVHDWTLAALNKNVDIGHYWYALDCVNATISGVDTDCFGRTNYFRSAGHAIRLLHQRFLENDMIYYPAPDKLDKVSRVSRLLQDLIQLAAADQVYMRSLARYERALSSDHDSIFDTVMYLGILYCNQSRLDEAEKMYMRVLAGCENALVPDHTSTLITVHSLGILYRDQCKLAEVENMYMRALAGCEKALGPDHSSTLMTVHNLGILYCNRGKLDEAEKMYMRALAGYEKALGPGHDSTLDTFQCLGILYRNQSKLDEAENIYMRALAGCEKALGPDHTSTSNTVHSLGILYSDQGKLDEAQKMFMRALAGYKKVLGSDHNLTLHTVQCLRVNRTRIQIAATSPDNPQRQYSTILYDSNADHSVS</sequence>
<dbReference type="SUPFAM" id="SSF52540">
    <property type="entry name" value="P-loop containing nucleoside triphosphate hydrolases"/>
    <property type="match status" value="1"/>
</dbReference>
<evidence type="ECO:0000256" key="1">
    <source>
        <dbReference type="PROSITE-ProRule" id="PRU00339"/>
    </source>
</evidence>
<dbReference type="InterPro" id="IPR027417">
    <property type="entry name" value="P-loop_NTPase"/>
</dbReference>
<dbReference type="PANTHER" id="PTHR46082:SF6">
    <property type="entry name" value="AAA+ ATPASE DOMAIN-CONTAINING PROTEIN-RELATED"/>
    <property type="match status" value="1"/>
</dbReference>
<reference evidence="4" key="2">
    <citation type="journal article" date="2023" name="IMA Fungus">
        <title>Comparative genomic study of the Penicillium genus elucidates a diverse pangenome and 15 lateral gene transfer events.</title>
        <authorList>
            <person name="Petersen C."/>
            <person name="Sorensen T."/>
            <person name="Nielsen M.R."/>
            <person name="Sondergaard T.E."/>
            <person name="Sorensen J.L."/>
            <person name="Fitzpatrick D.A."/>
            <person name="Frisvad J.C."/>
            <person name="Nielsen K.L."/>
        </authorList>
    </citation>
    <scope>NUCLEOTIDE SEQUENCE</scope>
    <source>
        <strain evidence="4">IBT 21472</strain>
    </source>
</reference>
<evidence type="ECO:0000313" key="4">
    <source>
        <dbReference type="EMBL" id="KAJ5315622.1"/>
    </source>
</evidence>
<dbReference type="Gene3D" id="1.25.40.10">
    <property type="entry name" value="Tetratricopeptide repeat domain"/>
    <property type="match status" value="2"/>
</dbReference>
<dbReference type="InterPro" id="IPR019734">
    <property type="entry name" value="TPR_rpt"/>
</dbReference>
<dbReference type="PANTHER" id="PTHR46082">
    <property type="entry name" value="ATP/GTP-BINDING PROTEIN-RELATED"/>
    <property type="match status" value="1"/>
</dbReference>
<dbReference type="Proteomes" id="UP001147746">
    <property type="component" value="Unassembled WGS sequence"/>
</dbReference>
<keyword evidence="1" id="KW-0802">TPR repeat</keyword>
<organism evidence="4 5">
    <name type="scientific">Penicillium atrosanguineum</name>
    <dbReference type="NCBI Taxonomy" id="1132637"/>
    <lineage>
        <taxon>Eukaryota</taxon>
        <taxon>Fungi</taxon>
        <taxon>Dikarya</taxon>
        <taxon>Ascomycota</taxon>
        <taxon>Pezizomycotina</taxon>
        <taxon>Eurotiomycetes</taxon>
        <taxon>Eurotiomycetidae</taxon>
        <taxon>Eurotiales</taxon>
        <taxon>Aspergillaceae</taxon>
        <taxon>Penicillium</taxon>
    </lineage>
</organism>
<reference evidence="4" key="1">
    <citation type="submission" date="2022-12" db="EMBL/GenBank/DDBJ databases">
        <authorList>
            <person name="Petersen C."/>
        </authorList>
    </citation>
    <scope>NUCLEOTIDE SEQUENCE</scope>
    <source>
        <strain evidence="4">IBT 21472</strain>
    </source>
</reference>
<protein>
    <recommendedName>
        <fullName evidence="6">NACHT-NTPase and P-loop NTPases N-terminal domain-containing protein</fullName>
    </recommendedName>
</protein>
<evidence type="ECO:0000259" key="2">
    <source>
        <dbReference type="Pfam" id="PF00931"/>
    </source>
</evidence>
<name>A0A9W9PZK3_9EURO</name>
<keyword evidence="5" id="KW-1185">Reference proteome</keyword>